<dbReference type="Gene3D" id="3.30.1330.80">
    <property type="entry name" value="Hypothetical protein, similar to alpha- acetolactate decarboxylase, domain 2"/>
    <property type="match status" value="1"/>
</dbReference>
<feature type="domain" description="PPC" evidence="1">
    <location>
        <begin position="71"/>
        <end position="207"/>
    </location>
</feature>
<reference evidence="2" key="1">
    <citation type="submission" date="2018-10" db="EMBL/GenBank/DDBJ databases">
        <title>Hidden diversity of soil giant viruses.</title>
        <authorList>
            <person name="Schulz F."/>
            <person name="Alteio L."/>
            <person name="Goudeau D."/>
            <person name="Ryan E.M."/>
            <person name="Malmstrom R.R."/>
            <person name="Blanchard J."/>
            <person name="Woyke T."/>
        </authorList>
    </citation>
    <scope>NUCLEOTIDE SEQUENCE</scope>
    <source>
        <strain evidence="2">TEV1</strain>
    </source>
</reference>
<dbReference type="SUPFAM" id="SSF117856">
    <property type="entry name" value="AF0104/ALDC/Ptd012-like"/>
    <property type="match status" value="1"/>
</dbReference>
<dbReference type="PANTHER" id="PTHR34988:SF1">
    <property type="entry name" value="DNA-BINDING PROTEIN"/>
    <property type="match status" value="1"/>
</dbReference>
<protein>
    <submittedName>
        <fullName evidence="2">DUF296 domain-containing protein</fullName>
    </submittedName>
</protein>
<dbReference type="PANTHER" id="PTHR34988">
    <property type="entry name" value="PROTEIN, PUTATIVE-RELATED"/>
    <property type="match status" value="1"/>
</dbReference>
<dbReference type="Pfam" id="PF03479">
    <property type="entry name" value="PCC"/>
    <property type="match status" value="1"/>
</dbReference>
<organism evidence="2">
    <name type="scientific">Terrestrivirus sp</name>
    <dbReference type="NCBI Taxonomy" id="2487775"/>
    <lineage>
        <taxon>Viruses</taxon>
        <taxon>Varidnaviria</taxon>
        <taxon>Bamfordvirae</taxon>
        <taxon>Nucleocytoviricota</taxon>
        <taxon>Megaviricetes</taxon>
        <taxon>Imitervirales</taxon>
        <taxon>Mimiviridae</taxon>
        <taxon>Klosneuvirinae</taxon>
    </lineage>
</organism>
<name>A0A3G4ZMM0_9VIRU</name>
<gene>
    <name evidence="2" type="ORF">Terrestrivirus1_165</name>
</gene>
<dbReference type="InterPro" id="IPR005175">
    <property type="entry name" value="PPC_dom"/>
</dbReference>
<dbReference type="CDD" id="cd11378">
    <property type="entry name" value="DUF296"/>
    <property type="match status" value="1"/>
</dbReference>
<evidence type="ECO:0000259" key="1">
    <source>
        <dbReference type="PROSITE" id="PS51742"/>
    </source>
</evidence>
<dbReference type="PROSITE" id="PS51742">
    <property type="entry name" value="PPC"/>
    <property type="match status" value="1"/>
</dbReference>
<dbReference type="EMBL" id="MK071979">
    <property type="protein sequence ID" value="AYV75291.1"/>
    <property type="molecule type" value="Genomic_DNA"/>
</dbReference>
<accession>A0A3G4ZMM0</accession>
<sequence length="211" mass="22982">MADSIDNKNKIVKYTNKLGNTSDSNKMQIYQKKILFYGGAVITKNDSEYVSSAIAYEGKAPGLQVQLLDSNNSTKTYVVIFSVGDEIFSGLTEFANKYNITGAHFTAIGAMSKGTLGWYSPEKKAYKKIHIDGQAEICSLIGNIALYNGKPVVHAHTVVAPNDGITKGGHLIEGYVWPTLEVFVTVESNPILKSFDDKTGLVLINPNPNKT</sequence>
<evidence type="ECO:0000313" key="2">
    <source>
        <dbReference type="EMBL" id="AYV75291.1"/>
    </source>
</evidence>
<proteinExistence type="predicted"/>